<evidence type="ECO:0000313" key="1">
    <source>
        <dbReference type="EMBL" id="TET45849.1"/>
    </source>
</evidence>
<dbReference type="EMBL" id="SOJK01000153">
    <property type="protein sequence ID" value="TET45849.1"/>
    <property type="molecule type" value="Genomic_DNA"/>
</dbReference>
<dbReference type="PANTHER" id="PTHR43546:SF8">
    <property type="entry name" value="METALLO-BETA-LACTAMASE DOMAIN-CONTAINING PROTEIN"/>
    <property type="match status" value="1"/>
</dbReference>
<dbReference type="Pfam" id="PF13483">
    <property type="entry name" value="Lactamase_B_3"/>
    <property type="match status" value="1"/>
</dbReference>
<dbReference type="SUPFAM" id="SSF56281">
    <property type="entry name" value="Metallo-hydrolase/oxidoreductase"/>
    <property type="match status" value="1"/>
</dbReference>
<accession>A0A523UU18</accession>
<dbReference type="InterPro" id="IPR050114">
    <property type="entry name" value="UPF0173_UPF0282_UlaG_hydrolase"/>
</dbReference>
<dbReference type="Gene3D" id="3.60.15.10">
    <property type="entry name" value="Ribonuclease Z/Hydroxyacylglutathione hydrolase-like"/>
    <property type="match status" value="1"/>
</dbReference>
<organism evidence="1 2">
    <name type="scientific">Aerophobetes bacterium</name>
    <dbReference type="NCBI Taxonomy" id="2030807"/>
    <lineage>
        <taxon>Bacteria</taxon>
        <taxon>Candidatus Aerophobota</taxon>
    </lineage>
</organism>
<dbReference type="InterPro" id="IPR036866">
    <property type="entry name" value="RibonucZ/Hydroxyglut_hydro"/>
</dbReference>
<comment type="caution">
    <text evidence="1">The sequence shown here is derived from an EMBL/GenBank/DDBJ whole genome shotgun (WGS) entry which is preliminary data.</text>
</comment>
<dbReference type="Proteomes" id="UP000320679">
    <property type="component" value="Unassembled WGS sequence"/>
</dbReference>
<name>A0A523UU18_UNCAE</name>
<dbReference type="GO" id="GO:0016787">
    <property type="term" value="F:hydrolase activity"/>
    <property type="evidence" value="ECO:0007669"/>
    <property type="project" value="UniProtKB-KW"/>
</dbReference>
<proteinExistence type="predicted"/>
<dbReference type="PANTHER" id="PTHR43546">
    <property type="entry name" value="UPF0173 METAL-DEPENDENT HYDROLASE MJ1163-RELATED"/>
    <property type="match status" value="1"/>
</dbReference>
<reference evidence="1 2" key="1">
    <citation type="submission" date="2019-03" db="EMBL/GenBank/DDBJ databases">
        <title>Metabolic potential of uncultured bacteria and archaea associated with petroleum seepage in deep-sea sediments.</title>
        <authorList>
            <person name="Dong X."/>
            <person name="Hubert C."/>
        </authorList>
    </citation>
    <scope>NUCLEOTIDE SEQUENCE [LARGE SCALE GENOMIC DNA]</scope>
    <source>
        <strain evidence="1">E29_bin78</strain>
    </source>
</reference>
<keyword evidence="1" id="KW-0378">Hydrolase</keyword>
<gene>
    <name evidence="1" type="ORF">E3J59_03525</name>
</gene>
<dbReference type="AlphaFoldDB" id="A0A523UU18"/>
<protein>
    <submittedName>
        <fullName evidence="1">MBL fold metallo-hydrolase</fullName>
    </submittedName>
</protein>
<evidence type="ECO:0000313" key="2">
    <source>
        <dbReference type="Proteomes" id="UP000320679"/>
    </source>
</evidence>
<sequence>MVSNIHWLGHASFRIEGNGLVIYIDPWELEDGAKGDLILITHDHHDHCSLEDLAKIQKKDSVIVTVAAAAAKLSGQIEVMRPGDELTVKGIPISAVPAYNVNKFRSPGVPFHPRESGYVGFILTVEGQRIYHAGDTDFIPEMESIDADIALLPVSGTYVMTVDEAVEAVKAIRPQIAIPMHVGRHIGSLVDAKHFKEKASVPVQILPVDK</sequence>